<dbReference type="VEuPathDB" id="VectorBase:HLOH_061416"/>
<proteinExistence type="predicted"/>
<accession>A0A9J6H5X4</accession>
<evidence type="ECO:0000313" key="2">
    <source>
        <dbReference type="Proteomes" id="UP000821853"/>
    </source>
</evidence>
<organism evidence="1 2">
    <name type="scientific">Haemaphysalis longicornis</name>
    <name type="common">Bush tick</name>
    <dbReference type="NCBI Taxonomy" id="44386"/>
    <lineage>
        <taxon>Eukaryota</taxon>
        <taxon>Metazoa</taxon>
        <taxon>Ecdysozoa</taxon>
        <taxon>Arthropoda</taxon>
        <taxon>Chelicerata</taxon>
        <taxon>Arachnida</taxon>
        <taxon>Acari</taxon>
        <taxon>Parasitiformes</taxon>
        <taxon>Ixodida</taxon>
        <taxon>Ixodoidea</taxon>
        <taxon>Ixodidae</taxon>
        <taxon>Haemaphysalinae</taxon>
        <taxon>Haemaphysalis</taxon>
    </lineage>
</organism>
<dbReference type="EMBL" id="JABSTR010000235">
    <property type="protein sequence ID" value="KAH9382724.1"/>
    <property type="molecule type" value="Genomic_DNA"/>
</dbReference>
<evidence type="ECO:0000313" key="1">
    <source>
        <dbReference type="EMBL" id="KAH9382724.1"/>
    </source>
</evidence>
<name>A0A9J6H5X4_HAELO</name>
<dbReference type="AlphaFoldDB" id="A0A9J6H5X4"/>
<comment type="caution">
    <text evidence="1">The sequence shown here is derived from an EMBL/GenBank/DDBJ whole genome shotgun (WGS) entry which is preliminary data.</text>
</comment>
<gene>
    <name evidence="1" type="ORF">HPB48_023280</name>
</gene>
<reference evidence="1 2" key="1">
    <citation type="journal article" date="2020" name="Cell">
        <title>Large-Scale Comparative Analyses of Tick Genomes Elucidate Their Genetic Diversity and Vector Capacities.</title>
        <authorList>
            <consortium name="Tick Genome and Microbiome Consortium (TIGMIC)"/>
            <person name="Jia N."/>
            <person name="Wang J."/>
            <person name="Shi W."/>
            <person name="Du L."/>
            <person name="Sun Y."/>
            <person name="Zhan W."/>
            <person name="Jiang J.F."/>
            <person name="Wang Q."/>
            <person name="Zhang B."/>
            <person name="Ji P."/>
            <person name="Bell-Sakyi L."/>
            <person name="Cui X.M."/>
            <person name="Yuan T.T."/>
            <person name="Jiang B.G."/>
            <person name="Yang W.F."/>
            <person name="Lam T.T."/>
            <person name="Chang Q.C."/>
            <person name="Ding S.J."/>
            <person name="Wang X.J."/>
            <person name="Zhu J.G."/>
            <person name="Ruan X.D."/>
            <person name="Zhao L."/>
            <person name="Wei J.T."/>
            <person name="Ye R.Z."/>
            <person name="Que T.C."/>
            <person name="Du C.H."/>
            <person name="Zhou Y.H."/>
            <person name="Cheng J.X."/>
            <person name="Dai P.F."/>
            <person name="Guo W.B."/>
            <person name="Han X.H."/>
            <person name="Huang E.J."/>
            <person name="Li L.F."/>
            <person name="Wei W."/>
            <person name="Gao Y.C."/>
            <person name="Liu J.Z."/>
            <person name="Shao H.Z."/>
            <person name="Wang X."/>
            <person name="Wang C.C."/>
            <person name="Yang T.C."/>
            <person name="Huo Q.B."/>
            <person name="Li W."/>
            <person name="Chen H.Y."/>
            <person name="Chen S.E."/>
            <person name="Zhou L.G."/>
            <person name="Ni X.B."/>
            <person name="Tian J.H."/>
            <person name="Sheng Y."/>
            <person name="Liu T."/>
            <person name="Pan Y.S."/>
            <person name="Xia L.Y."/>
            <person name="Li J."/>
            <person name="Zhao F."/>
            <person name="Cao W.C."/>
        </authorList>
    </citation>
    <scope>NUCLEOTIDE SEQUENCE [LARGE SCALE GENOMIC DNA]</scope>
    <source>
        <strain evidence="1">HaeL-2018</strain>
    </source>
</reference>
<dbReference type="Proteomes" id="UP000821853">
    <property type="component" value="Unassembled WGS sequence"/>
</dbReference>
<sequence>MTAHDVSRRRYWRRSAMAPKLCTYSWAGAEAASSGTGDLCRQATGERGGNRGFLEASLMRGPGQQKMNFRRSFPFHNP</sequence>
<protein>
    <submittedName>
        <fullName evidence="1">Uncharacterized protein</fullName>
    </submittedName>
</protein>
<keyword evidence="2" id="KW-1185">Reference proteome</keyword>